<evidence type="ECO:0000313" key="16">
    <source>
        <dbReference type="EMBL" id="QTN01338.1"/>
    </source>
</evidence>
<dbReference type="RefSeq" id="WP_209369079.1">
    <property type="nucleotide sequence ID" value="NZ_CP046956.1"/>
</dbReference>
<dbReference type="InterPro" id="IPR024072">
    <property type="entry name" value="DHFR-like_dom_sf"/>
</dbReference>
<evidence type="ECO:0000256" key="9">
    <source>
        <dbReference type="ARBA" id="ARBA00022857"/>
    </source>
</evidence>
<feature type="domain" description="CMP/dCMP-type deaminase" evidence="15">
    <location>
        <begin position="2"/>
        <end position="124"/>
    </location>
</feature>
<evidence type="ECO:0000256" key="12">
    <source>
        <dbReference type="ARBA" id="ARBA00049861"/>
    </source>
</evidence>
<evidence type="ECO:0000256" key="4">
    <source>
        <dbReference type="ARBA" id="ARBA00005259"/>
    </source>
</evidence>
<gene>
    <name evidence="16" type="primary">ribD</name>
    <name evidence="16" type="ORF">ERJ70_01250</name>
</gene>
<keyword evidence="14 16" id="KW-0378">Hydrolase</keyword>
<dbReference type="InterPro" id="IPR016193">
    <property type="entry name" value="Cytidine_deaminase-like"/>
</dbReference>
<evidence type="ECO:0000313" key="17">
    <source>
        <dbReference type="Proteomes" id="UP000665043"/>
    </source>
</evidence>
<comment type="pathway">
    <text evidence="2 14">Cofactor biosynthesis; riboflavin biosynthesis; 5-amino-6-(D-ribitylamino)uracil from GTP: step 2/4.</text>
</comment>
<comment type="similarity">
    <text evidence="5 14">In the C-terminal section; belongs to the HTP reductase family.</text>
</comment>
<dbReference type="PROSITE" id="PS00903">
    <property type="entry name" value="CYT_DCMP_DEAMINASES_1"/>
    <property type="match status" value="1"/>
</dbReference>
<comment type="catalytic activity">
    <reaction evidence="13 14">
        <text>2,5-diamino-6-hydroxy-4-(5-phosphoribosylamino)-pyrimidine + H2O + H(+) = 5-amino-6-(5-phospho-D-ribosylamino)uracil + NH4(+)</text>
        <dbReference type="Rhea" id="RHEA:21868"/>
        <dbReference type="ChEBI" id="CHEBI:15377"/>
        <dbReference type="ChEBI" id="CHEBI:15378"/>
        <dbReference type="ChEBI" id="CHEBI:28938"/>
        <dbReference type="ChEBI" id="CHEBI:58453"/>
        <dbReference type="ChEBI" id="CHEBI:58614"/>
        <dbReference type="EC" id="3.5.4.26"/>
    </reaction>
</comment>
<dbReference type="Proteomes" id="UP000665043">
    <property type="component" value="Chromosome"/>
</dbReference>
<comment type="pathway">
    <text evidence="3 14">Cofactor biosynthesis; riboflavin biosynthesis; 5-amino-6-(D-ribitylamino)uracil from GTP: step 3/4.</text>
</comment>
<dbReference type="PANTHER" id="PTHR38011:SF7">
    <property type="entry name" value="2,5-DIAMINO-6-RIBOSYLAMINO-4(3H)-PYRIMIDINONE 5'-PHOSPHATE REDUCTASE"/>
    <property type="match status" value="1"/>
</dbReference>
<evidence type="ECO:0000256" key="7">
    <source>
        <dbReference type="ARBA" id="ARBA00022723"/>
    </source>
</evidence>
<evidence type="ECO:0000259" key="15">
    <source>
        <dbReference type="PROSITE" id="PS51747"/>
    </source>
</evidence>
<protein>
    <recommendedName>
        <fullName evidence="14">Riboflavin biosynthesis protein RibD</fullName>
    </recommendedName>
    <domain>
        <recommendedName>
            <fullName evidence="14">Diaminohydroxyphosphoribosylaminopyrimidine deaminase</fullName>
            <shortName evidence="14">DRAP deaminase</shortName>
            <ecNumber evidence="14">3.5.4.26</ecNumber>
        </recommendedName>
        <alternativeName>
            <fullName evidence="14">Riboflavin-specific deaminase</fullName>
        </alternativeName>
    </domain>
    <domain>
        <recommendedName>
            <fullName evidence="14">5-amino-6-(5-phosphoribosylamino)uracil reductase</fullName>
            <ecNumber evidence="14">1.1.1.193</ecNumber>
        </recommendedName>
        <alternativeName>
            <fullName evidence="14">HTP reductase</fullName>
        </alternativeName>
    </domain>
</protein>
<dbReference type="Gene3D" id="3.40.140.10">
    <property type="entry name" value="Cytidine Deaminase, domain 2"/>
    <property type="match status" value="1"/>
</dbReference>
<dbReference type="InterPro" id="IPR004794">
    <property type="entry name" value="Eubact_RibD"/>
</dbReference>
<comment type="similarity">
    <text evidence="4 14">In the N-terminal section; belongs to the cytidine and deoxycytidylate deaminase family.</text>
</comment>
<evidence type="ECO:0000256" key="13">
    <source>
        <dbReference type="ARBA" id="ARBA00049886"/>
    </source>
</evidence>
<comment type="cofactor">
    <cofactor evidence="14">
        <name>Zn(2+)</name>
        <dbReference type="ChEBI" id="CHEBI:29105"/>
    </cofactor>
    <text evidence="14">Binds 1 zinc ion.</text>
</comment>
<keyword evidence="6 14" id="KW-0686">Riboflavin biosynthesis</keyword>
<reference evidence="16 17" key="1">
    <citation type="submission" date="2019-12" db="EMBL/GenBank/DDBJ databases">
        <title>The whole genome sequencing of a strain isolated from a Mars analog, Dalangtan Playa.</title>
        <authorList>
            <person name="Huang T."/>
        </authorList>
    </citation>
    <scope>NUCLEOTIDE SEQUENCE [LARGE SCALE GENOMIC DNA]</scope>
    <source>
        <strain evidence="16 17">DP4-553-S</strain>
    </source>
</reference>
<evidence type="ECO:0000256" key="11">
    <source>
        <dbReference type="ARBA" id="ARBA00023268"/>
    </source>
</evidence>
<evidence type="ECO:0000256" key="6">
    <source>
        <dbReference type="ARBA" id="ARBA00022619"/>
    </source>
</evidence>
<dbReference type="SUPFAM" id="SSF53927">
    <property type="entry name" value="Cytidine deaminase-like"/>
    <property type="match status" value="1"/>
</dbReference>
<keyword evidence="7 14" id="KW-0479">Metal-binding</keyword>
<accession>A0ABX7W236</accession>
<dbReference type="InterPro" id="IPR011549">
    <property type="entry name" value="RibD_C"/>
</dbReference>
<keyword evidence="10 14" id="KW-0560">Oxidoreductase</keyword>
<dbReference type="GO" id="GO:0008703">
    <property type="term" value="F:5-amino-6-(5-phosphoribosylamino)uracil reductase activity"/>
    <property type="evidence" value="ECO:0007669"/>
    <property type="project" value="UniProtKB-EC"/>
</dbReference>
<dbReference type="SUPFAM" id="SSF53597">
    <property type="entry name" value="Dihydrofolate reductase-like"/>
    <property type="match status" value="1"/>
</dbReference>
<evidence type="ECO:0000256" key="3">
    <source>
        <dbReference type="ARBA" id="ARBA00004910"/>
    </source>
</evidence>
<evidence type="ECO:0000256" key="1">
    <source>
        <dbReference type="ARBA" id="ARBA00002151"/>
    </source>
</evidence>
<dbReference type="Pfam" id="PF00383">
    <property type="entry name" value="dCMP_cyt_deam_1"/>
    <property type="match status" value="1"/>
</dbReference>
<dbReference type="InterPro" id="IPR050765">
    <property type="entry name" value="Riboflavin_Biosynth_HTPR"/>
</dbReference>
<proteinExistence type="inferred from homology"/>
<dbReference type="Pfam" id="PF01872">
    <property type="entry name" value="RibD_C"/>
    <property type="match status" value="1"/>
</dbReference>
<dbReference type="InterPro" id="IPR002125">
    <property type="entry name" value="CMP_dCMP_dom"/>
</dbReference>
<keyword evidence="17" id="KW-1185">Reference proteome</keyword>
<dbReference type="NCBIfam" id="TIGR00326">
    <property type="entry name" value="eubact_ribD"/>
    <property type="match status" value="1"/>
</dbReference>
<evidence type="ECO:0000256" key="8">
    <source>
        <dbReference type="ARBA" id="ARBA00022833"/>
    </source>
</evidence>
<dbReference type="PIRSF" id="PIRSF006769">
    <property type="entry name" value="RibD"/>
    <property type="match status" value="1"/>
</dbReference>
<organism evidence="16 17">
    <name type="scientific">Sediminibacillus dalangtanensis</name>
    <dbReference type="NCBI Taxonomy" id="2729421"/>
    <lineage>
        <taxon>Bacteria</taxon>
        <taxon>Bacillati</taxon>
        <taxon>Bacillota</taxon>
        <taxon>Bacilli</taxon>
        <taxon>Bacillales</taxon>
        <taxon>Bacillaceae</taxon>
        <taxon>Sediminibacillus</taxon>
    </lineage>
</organism>
<comment type="function">
    <text evidence="1 14">Converts 2,5-diamino-6-(ribosylamino)-4(3h)-pyrimidinone 5'-phosphate into 5-amino-6-(ribosylamino)-2,4(1h,3h)-pyrimidinedione 5'-phosphate.</text>
</comment>
<dbReference type="Gene3D" id="3.40.430.10">
    <property type="entry name" value="Dihydrofolate Reductase, subunit A"/>
    <property type="match status" value="1"/>
</dbReference>
<keyword evidence="9 14" id="KW-0521">NADP</keyword>
<evidence type="ECO:0000256" key="14">
    <source>
        <dbReference type="PIRNR" id="PIRNR006769"/>
    </source>
</evidence>
<keyword evidence="11" id="KW-0511">Multifunctional enzyme</keyword>
<name>A0ABX7W236_9BACI</name>
<dbReference type="NCBIfam" id="TIGR00227">
    <property type="entry name" value="ribD_Cterm"/>
    <property type="match status" value="1"/>
</dbReference>
<dbReference type="GO" id="GO:0008835">
    <property type="term" value="F:diaminohydroxyphosphoribosylaminopyrimidine deaminase activity"/>
    <property type="evidence" value="ECO:0007669"/>
    <property type="project" value="UniProtKB-EC"/>
</dbReference>
<dbReference type="InterPro" id="IPR002734">
    <property type="entry name" value="RibDG_C"/>
</dbReference>
<dbReference type="PANTHER" id="PTHR38011">
    <property type="entry name" value="DIHYDROFOLATE REDUCTASE FAMILY PROTEIN (AFU_ORTHOLOGUE AFUA_8G06820)"/>
    <property type="match status" value="1"/>
</dbReference>
<evidence type="ECO:0000256" key="2">
    <source>
        <dbReference type="ARBA" id="ARBA00004882"/>
    </source>
</evidence>
<sequence>MASKETYMDTALALAEVTIGQTSPNPSVGAVVVKDGNVIGMGSHLQAGSAHAEVHALRQAGEAAADAVMYVTLEPCSHHGKTPPCADLIVEHQLAKVYIACLDPNPEVAGRGVERLRQAGIEVEVGLRQEKAVELNRRFFKQIREKSPFVTLKAAMTLDGKTAASTGDSRWVTSAAAREDVHRQRDLHDAVLVGIGTVMADDPRLTVRLPEGGKQPIRIVLDSDLRIPAGSHLLTSPEAPTWLICGSSADTEQSKLIKPHVKVFQLGTKKVELDSVLKLLGDEGVQSVYVEGGSAVHGSFIETGLFDECHWYIAPLLLGGSDAISVVGGVSPERMGQAKQLDIKSVEKIGGDLKVIAIPKKEAE</sequence>
<dbReference type="EC" id="3.5.4.26" evidence="14"/>
<dbReference type="CDD" id="cd01284">
    <property type="entry name" value="Riboflavin_deaminase-reductase"/>
    <property type="match status" value="1"/>
</dbReference>
<evidence type="ECO:0000256" key="5">
    <source>
        <dbReference type="ARBA" id="ARBA00007417"/>
    </source>
</evidence>
<comment type="catalytic activity">
    <reaction evidence="12 14">
        <text>5-amino-6-(5-phospho-D-ribitylamino)uracil + NADP(+) = 5-amino-6-(5-phospho-D-ribosylamino)uracil + NADPH + H(+)</text>
        <dbReference type="Rhea" id="RHEA:17845"/>
        <dbReference type="ChEBI" id="CHEBI:15378"/>
        <dbReference type="ChEBI" id="CHEBI:57783"/>
        <dbReference type="ChEBI" id="CHEBI:58349"/>
        <dbReference type="ChEBI" id="CHEBI:58421"/>
        <dbReference type="ChEBI" id="CHEBI:58453"/>
        <dbReference type="EC" id="1.1.1.193"/>
    </reaction>
</comment>
<dbReference type="EMBL" id="CP046956">
    <property type="protein sequence ID" value="QTN01338.1"/>
    <property type="molecule type" value="Genomic_DNA"/>
</dbReference>
<dbReference type="EC" id="1.1.1.193" evidence="14"/>
<dbReference type="PROSITE" id="PS51747">
    <property type="entry name" value="CYT_DCMP_DEAMINASES_2"/>
    <property type="match status" value="1"/>
</dbReference>
<evidence type="ECO:0000256" key="10">
    <source>
        <dbReference type="ARBA" id="ARBA00023002"/>
    </source>
</evidence>
<dbReference type="InterPro" id="IPR016192">
    <property type="entry name" value="APOBEC/CMP_deaminase_Zn-bd"/>
</dbReference>
<keyword evidence="8 14" id="KW-0862">Zinc</keyword>